<dbReference type="InterPro" id="IPR000700">
    <property type="entry name" value="PAS-assoc_C"/>
</dbReference>
<dbReference type="Gene3D" id="1.10.287.130">
    <property type="match status" value="1"/>
</dbReference>
<dbReference type="CDD" id="cd00130">
    <property type="entry name" value="PAS"/>
    <property type="match status" value="1"/>
</dbReference>
<keyword evidence="6" id="KW-0175">Coiled coil</keyword>
<dbReference type="Pfam" id="PF13426">
    <property type="entry name" value="PAS_9"/>
    <property type="match status" value="2"/>
</dbReference>
<keyword evidence="5" id="KW-0902">Two-component regulatory system</keyword>
<feature type="coiled-coil region" evidence="6">
    <location>
        <begin position="3"/>
        <end position="59"/>
    </location>
</feature>
<dbReference type="InterPro" id="IPR003661">
    <property type="entry name" value="HisK_dim/P_dom"/>
</dbReference>
<evidence type="ECO:0000259" key="9">
    <source>
        <dbReference type="PROSITE" id="PS50113"/>
    </source>
</evidence>
<evidence type="ECO:0000256" key="1">
    <source>
        <dbReference type="ARBA" id="ARBA00000085"/>
    </source>
</evidence>
<dbReference type="PROSITE" id="PS50109">
    <property type="entry name" value="HIS_KIN"/>
    <property type="match status" value="1"/>
</dbReference>
<evidence type="ECO:0000256" key="2">
    <source>
        <dbReference type="ARBA" id="ARBA00012438"/>
    </source>
</evidence>
<comment type="catalytic activity">
    <reaction evidence="1">
        <text>ATP + protein L-histidine = ADP + protein N-phospho-L-histidine.</text>
        <dbReference type="EC" id="2.7.13.3"/>
    </reaction>
</comment>
<protein>
    <recommendedName>
        <fullName evidence="2">histidine kinase</fullName>
        <ecNumber evidence="2">2.7.13.3</ecNumber>
    </recommendedName>
</protein>
<dbReference type="InterPro" id="IPR036097">
    <property type="entry name" value="HisK_dim/P_sf"/>
</dbReference>
<name>A0ABR8KCM2_9NOSO</name>
<dbReference type="PANTHER" id="PTHR43065">
    <property type="entry name" value="SENSOR HISTIDINE KINASE"/>
    <property type="match status" value="1"/>
</dbReference>
<evidence type="ECO:0000256" key="4">
    <source>
        <dbReference type="ARBA" id="ARBA00022777"/>
    </source>
</evidence>
<gene>
    <name evidence="10" type="ORF">H6H03_25945</name>
</gene>
<feature type="coiled-coil region" evidence="6">
    <location>
        <begin position="302"/>
        <end position="336"/>
    </location>
</feature>
<proteinExistence type="predicted"/>
<keyword evidence="4" id="KW-0808">Transferase</keyword>
<evidence type="ECO:0000256" key="6">
    <source>
        <dbReference type="SAM" id="Coils"/>
    </source>
</evidence>
<dbReference type="InterPro" id="IPR036890">
    <property type="entry name" value="HATPase_C_sf"/>
</dbReference>
<dbReference type="EMBL" id="JACJTU010000029">
    <property type="protein sequence ID" value="MBD2737286.1"/>
    <property type="molecule type" value="Genomic_DNA"/>
</dbReference>
<keyword evidence="3" id="KW-0597">Phosphoprotein</keyword>
<dbReference type="InterPro" id="IPR004358">
    <property type="entry name" value="Sig_transdc_His_kin-like_C"/>
</dbReference>
<feature type="domain" description="Histidine kinase" evidence="7">
    <location>
        <begin position="345"/>
        <end position="612"/>
    </location>
</feature>
<evidence type="ECO:0000313" key="11">
    <source>
        <dbReference type="Proteomes" id="UP000637383"/>
    </source>
</evidence>
<dbReference type="SUPFAM" id="SSF55785">
    <property type="entry name" value="PYP-like sensor domain (PAS domain)"/>
    <property type="match status" value="2"/>
</dbReference>
<dbReference type="Gene3D" id="3.30.450.20">
    <property type="entry name" value="PAS domain"/>
    <property type="match status" value="2"/>
</dbReference>
<dbReference type="SMART" id="SM00086">
    <property type="entry name" value="PAC"/>
    <property type="match status" value="2"/>
</dbReference>
<dbReference type="SMART" id="SM00388">
    <property type="entry name" value="HisKA"/>
    <property type="match status" value="1"/>
</dbReference>
<dbReference type="InterPro" id="IPR003594">
    <property type="entry name" value="HATPase_dom"/>
</dbReference>
<dbReference type="Gene3D" id="3.30.565.10">
    <property type="entry name" value="Histidine kinase-like ATPase, C-terminal domain"/>
    <property type="match status" value="1"/>
</dbReference>
<dbReference type="InterPro" id="IPR000014">
    <property type="entry name" value="PAS"/>
</dbReference>
<dbReference type="PROSITE" id="PS50112">
    <property type="entry name" value="PAS"/>
    <property type="match status" value="1"/>
</dbReference>
<accession>A0ABR8KCM2</accession>
<dbReference type="SUPFAM" id="SSF47384">
    <property type="entry name" value="Homodimeric domain of signal transducing histidine kinase"/>
    <property type="match status" value="1"/>
</dbReference>
<keyword evidence="11" id="KW-1185">Reference proteome</keyword>
<dbReference type="InterPro" id="IPR001610">
    <property type="entry name" value="PAC"/>
</dbReference>
<dbReference type="InterPro" id="IPR035965">
    <property type="entry name" value="PAS-like_dom_sf"/>
</dbReference>
<organism evidence="10 11">
    <name type="scientific">Nostoc paludosum FACHB-159</name>
    <dbReference type="NCBI Taxonomy" id="2692908"/>
    <lineage>
        <taxon>Bacteria</taxon>
        <taxon>Bacillati</taxon>
        <taxon>Cyanobacteriota</taxon>
        <taxon>Cyanophyceae</taxon>
        <taxon>Nostocales</taxon>
        <taxon>Nostocaceae</taxon>
        <taxon>Nostoc</taxon>
    </lineage>
</organism>
<dbReference type="CDD" id="cd00082">
    <property type="entry name" value="HisKA"/>
    <property type="match status" value="1"/>
</dbReference>
<dbReference type="SUPFAM" id="SSF55874">
    <property type="entry name" value="ATPase domain of HSP90 chaperone/DNA topoisomerase II/histidine kinase"/>
    <property type="match status" value="1"/>
</dbReference>
<keyword evidence="4" id="KW-0418">Kinase</keyword>
<sequence length="612" mass="69145">MYTEKLEQEILFLRQQNAQLQQQLAKSTAEFCAKIAQLKQELQESKQLLENNREAELILKTSQAALSEKEANYRSIFETVNDGINIVDLDTGKIIAANPAFCQMHGYSLEKILQLNPTDFIHPDSFDKFEEFINKIKMGKEFYTQAIDIHKDGTNFDIEVTGKLFDYNGKLQALSVVRDISNQKRAEQEQRRLLAIIEATSDIVGMADADGNSCYLNTAGQKILAIPAAETKKFHISEVSRSNQFQNEIIPTALREGIWSGKSIFWSRNGEEIPVSQVLIAHKNEQGKVEFFSTIARDIRDRQHIEAQLRQQALDLAQALQELQRTQAQMIQAEKMSSLGQLVAGVAHEINNPVNFIHGNLSHLEEHTQDLLKLVRSYQLSNMGELQNSSCYPMDSPKDYKLVPPNLCEEIDLEYIQEDLPKILNSMKVGTQRIRQIVLSLRTFSRMDEADFKAVDIHEGIDSTLMILQHRLKEKADFPEINVIKNYGNLPLVECYAGQLNQVFMNILANAIDALEQKKDNEVSLPTITIHTTLIDSNWVKIAIGDNGLGMSEQVQKQVFNPFFTTKPVGKGTGMGMSISYQIVTEKHGGKLKCYSKLGQGTEFAIAIPIRH</sequence>
<comment type="caution">
    <text evidence="10">The sequence shown here is derived from an EMBL/GenBank/DDBJ whole genome shotgun (WGS) entry which is preliminary data.</text>
</comment>
<dbReference type="EC" id="2.7.13.3" evidence="2"/>
<feature type="domain" description="PAC" evidence="9">
    <location>
        <begin position="140"/>
        <end position="192"/>
    </location>
</feature>
<evidence type="ECO:0000313" key="10">
    <source>
        <dbReference type="EMBL" id="MBD2737286.1"/>
    </source>
</evidence>
<dbReference type="PANTHER" id="PTHR43065:SF50">
    <property type="entry name" value="HISTIDINE KINASE"/>
    <property type="match status" value="1"/>
</dbReference>
<dbReference type="PRINTS" id="PR00344">
    <property type="entry name" value="BCTRLSENSOR"/>
</dbReference>
<dbReference type="RefSeq" id="WP_190957873.1">
    <property type="nucleotide sequence ID" value="NZ_JACJTU010000029.1"/>
</dbReference>
<evidence type="ECO:0000256" key="5">
    <source>
        <dbReference type="ARBA" id="ARBA00023012"/>
    </source>
</evidence>
<dbReference type="PROSITE" id="PS50113">
    <property type="entry name" value="PAC"/>
    <property type="match status" value="2"/>
</dbReference>
<reference evidence="10 11" key="1">
    <citation type="journal article" date="2020" name="ISME J.">
        <title>Comparative genomics reveals insights into cyanobacterial evolution and habitat adaptation.</title>
        <authorList>
            <person name="Chen M.Y."/>
            <person name="Teng W.K."/>
            <person name="Zhao L."/>
            <person name="Hu C.X."/>
            <person name="Zhou Y.K."/>
            <person name="Han B.P."/>
            <person name="Song L.R."/>
            <person name="Shu W.S."/>
        </authorList>
    </citation>
    <scope>NUCLEOTIDE SEQUENCE [LARGE SCALE GENOMIC DNA]</scope>
    <source>
        <strain evidence="10 11">FACHB-159</strain>
    </source>
</reference>
<dbReference type="SMART" id="SM00091">
    <property type="entry name" value="PAS"/>
    <property type="match status" value="2"/>
</dbReference>
<dbReference type="SMART" id="SM00387">
    <property type="entry name" value="HATPase_c"/>
    <property type="match status" value="1"/>
</dbReference>
<feature type="domain" description="PAS" evidence="8">
    <location>
        <begin position="69"/>
        <end position="140"/>
    </location>
</feature>
<evidence type="ECO:0000256" key="3">
    <source>
        <dbReference type="ARBA" id="ARBA00022553"/>
    </source>
</evidence>
<feature type="domain" description="PAC" evidence="9">
    <location>
        <begin position="259"/>
        <end position="311"/>
    </location>
</feature>
<evidence type="ECO:0000259" key="7">
    <source>
        <dbReference type="PROSITE" id="PS50109"/>
    </source>
</evidence>
<evidence type="ECO:0000259" key="8">
    <source>
        <dbReference type="PROSITE" id="PS50112"/>
    </source>
</evidence>
<dbReference type="Pfam" id="PF02518">
    <property type="entry name" value="HATPase_c"/>
    <property type="match status" value="1"/>
</dbReference>
<dbReference type="Proteomes" id="UP000637383">
    <property type="component" value="Unassembled WGS sequence"/>
</dbReference>
<dbReference type="NCBIfam" id="TIGR00229">
    <property type="entry name" value="sensory_box"/>
    <property type="match status" value="2"/>
</dbReference>
<dbReference type="InterPro" id="IPR005467">
    <property type="entry name" value="His_kinase_dom"/>
</dbReference>